<evidence type="ECO:0000256" key="4">
    <source>
        <dbReference type="ARBA" id="ARBA00029440"/>
    </source>
</evidence>
<dbReference type="EMBL" id="SJPJ01000001">
    <property type="protein sequence ID" value="TWT79149.1"/>
    <property type="molecule type" value="Genomic_DNA"/>
</dbReference>
<dbReference type="Pfam" id="PF00977">
    <property type="entry name" value="His_biosynth"/>
    <property type="match status" value="1"/>
</dbReference>
<name>A0A5C5YVQ3_9BACT</name>
<keyword evidence="6" id="KW-0413">Isomerase</keyword>
<evidence type="ECO:0000256" key="5">
    <source>
        <dbReference type="RuleBase" id="RU003657"/>
    </source>
</evidence>
<comment type="similarity">
    <text evidence="1 5">Belongs to the HisA/HisF family.</text>
</comment>
<dbReference type="InterPro" id="IPR011060">
    <property type="entry name" value="RibuloseP-bd_barrel"/>
</dbReference>
<organism evidence="6 7">
    <name type="scientific">Novipirellula herctigrandis</name>
    <dbReference type="NCBI Taxonomy" id="2527986"/>
    <lineage>
        <taxon>Bacteria</taxon>
        <taxon>Pseudomonadati</taxon>
        <taxon>Planctomycetota</taxon>
        <taxon>Planctomycetia</taxon>
        <taxon>Pirellulales</taxon>
        <taxon>Pirellulaceae</taxon>
        <taxon>Novipirellula</taxon>
    </lineage>
</organism>
<evidence type="ECO:0000313" key="6">
    <source>
        <dbReference type="EMBL" id="TWT79149.1"/>
    </source>
</evidence>
<evidence type="ECO:0000256" key="3">
    <source>
        <dbReference type="ARBA" id="ARBA00023102"/>
    </source>
</evidence>
<dbReference type="InterPro" id="IPR006062">
    <property type="entry name" value="His_biosynth"/>
</dbReference>
<dbReference type="Gene3D" id="3.20.20.70">
    <property type="entry name" value="Aldolase class I"/>
    <property type="match status" value="1"/>
</dbReference>
<dbReference type="InterPro" id="IPR013785">
    <property type="entry name" value="Aldolase_TIM"/>
</dbReference>
<accession>A0A5C5YVQ3</accession>
<comment type="pathway">
    <text evidence="4">Amino-acid biosynthesis.</text>
</comment>
<reference evidence="6 7" key="1">
    <citation type="submission" date="2019-02" db="EMBL/GenBank/DDBJ databases">
        <title>Deep-cultivation of Planctomycetes and their phenomic and genomic characterization uncovers novel biology.</title>
        <authorList>
            <person name="Wiegand S."/>
            <person name="Jogler M."/>
            <person name="Boedeker C."/>
            <person name="Pinto D."/>
            <person name="Vollmers J."/>
            <person name="Rivas-Marin E."/>
            <person name="Kohn T."/>
            <person name="Peeters S.H."/>
            <person name="Heuer A."/>
            <person name="Rast P."/>
            <person name="Oberbeckmann S."/>
            <person name="Bunk B."/>
            <person name="Jeske O."/>
            <person name="Meyerdierks A."/>
            <person name="Storesund J.E."/>
            <person name="Kallscheuer N."/>
            <person name="Luecker S."/>
            <person name="Lage O.M."/>
            <person name="Pohl T."/>
            <person name="Merkel B.J."/>
            <person name="Hornburger P."/>
            <person name="Mueller R.-W."/>
            <person name="Bruemmer F."/>
            <person name="Labrenz M."/>
            <person name="Spormann A.M."/>
            <person name="Op Den Camp H."/>
            <person name="Overmann J."/>
            <person name="Amann R."/>
            <person name="Jetten M.S.M."/>
            <person name="Mascher T."/>
            <person name="Medema M.H."/>
            <person name="Devos D.P."/>
            <person name="Kaster A.-K."/>
            <person name="Ovreas L."/>
            <person name="Rohde M."/>
            <person name="Galperin M.Y."/>
            <person name="Jogler C."/>
        </authorList>
    </citation>
    <scope>NUCLEOTIDE SEQUENCE [LARGE SCALE GENOMIC DNA]</scope>
    <source>
        <strain evidence="6 7">CA13</strain>
    </source>
</reference>
<proteinExistence type="inferred from homology"/>
<dbReference type="Proteomes" id="UP000315010">
    <property type="component" value="Unassembled WGS sequence"/>
</dbReference>
<keyword evidence="2 5" id="KW-0028">Amino-acid biosynthesis</keyword>
<keyword evidence="7" id="KW-1185">Reference proteome</keyword>
<evidence type="ECO:0000313" key="7">
    <source>
        <dbReference type="Proteomes" id="UP000315010"/>
    </source>
</evidence>
<sequence>MTKAKSKSLPTSVIDRIVGVVDLKQGMAVHAVAGKRSEYRPVQLAKQSAGDASALLCHYRKLGIGSLYIADLDAICGGQTQVDLILRLLEHGGFDDVLVDIGFSGAGPCNKWMQVRGRAELVLIAATESMQNTDGLIELVDRVGPSQVALGLDYQAGVFRSVVGSEAEWLVTADRCGVRRMVVLDTAVVGTRSGPSTLEMCWRLSQGDPRLEIDSGGGVRDAEDAKALFAAGCARCLMATALLECSAN</sequence>
<dbReference type="GO" id="GO:0016853">
    <property type="term" value="F:isomerase activity"/>
    <property type="evidence" value="ECO:0007669"/>
    <property type="project" value="UniProtKB-KW"/>
</dbReference>
<dbReference type="SUPFAM" id="SSF51366">
    <property type="entry name" value="Ribulose-phoshate binding barrel"/>
    <property type="match status" value="1"/>
</dbReference>
<dbReference type="GO" id="GO:0000105">
    <property type="term" value="P:L-histidine biosynthetic process"/>
    <property type="evidence" value="ECO:0007669"/>
    <property type="project" value="UniProtKB-KW"/>
</dbReference>
<dbReference type="AlphaFoldDB" id="A0A5C5YVQ3"/>
<comment type="caution">
    <text evidence="6">The sequence shown here is derived from an EMBL/GenBank/DDBJ whole genome shotgun (WGS) entry which is preliminary data.</text>
</comment>
<keyword evidence="3 5" id="KW-0368">Histidine biosynthesis</keyword>
<gene>
    <name evidence="6" type="ORF">CA13_05470</name>
</gene>
<evidence type="ECO:0000256" key="1">
    <source>
        <dbReference type="ARBA" id="ARBA00009667"/>
    </source>
</evidence>
<evidence type="ECO:0000256" key="2">
    <source>
        <dbReference type="ARBA" id="ARBA00022605"/>
    </source>
</evidence>
<protein>
    <submittedName>
        <fullName evidence="6">1-(5-phosphoribosyl)-5-[(5-phosphoribosylamino)methylideneamino] imidazole-4-carboxamide isomerase</fullName>
    </submittedName>
</protein>